<name>A0A5C5WV23_9BACT</name>
<evidence type="ECO:0000313" key="4">
    <source>
        <dbReference type="EMBL" id="TWT54496.1"/>
    </source>
</evidence>
<dbReference type="OrthoDB" id="2513075at2"/>
<dbReference type="GO" id="GO:0016788">
    <property type="term" value="F:hydrolase activity, acting on ester bonds"/>
    <property type="evidence" value="ECO:0007669"/>
    <property type="project" value="UniProtKB-ARBA"/>
</dbReference>
<dbReference type="Proteomes" id="UP000316598">
    <property type="component" value="Unassembled WGS sequence"/>
</dbReference>
<dbReference type="InterPro" id="IPR051532">
    <property type="entry name" value="Ester_Hydrolysis_Enzymes"/>
</dbReference>
<proteinExistence type="predicted"/>
<feature type="chain" id="PRO_5022959185" description="SGNH hydrolase-type esterase domain-containing protein" evidence="2">
    <location>
        <begin position="24"/>
        <end position="274"/>
    </location>
</feature>
<dbReference type="AlphaFoldDB" id="A0A5C5WV23"/>
<dbReference type="InterPro" id="IPR013830">
    <property type="entry name" value="SGNH_hydro"/>
</dbReference>
<keyword evidence="5" id="KW-1185">Reference proteome</keyword>
<dbReference type="SUPFAM" id="SSF52266">
    <property type="entry name" value="SGNH hydrolase"/>
    <property type="match status" value="1"/>
</dbReference>
<dbReference type="PANTHER" id="PTHR30383:SF29">
    <property type="entry name" value="SGNH HYDROLASE-TYPE ESTERASE DOMAIN-CONTAINING PROTEIN"/>
    <property type="match status" value="1"/>
</dbReference>
<evidence type="ECO:0000313" key="5">
    <source>
        <dbReference type="Proteomes" id="UP000316598"/>
    </source>
</evidence>
<comment type="caution">
    <text evidence="4">The sequence shown here is derived from an EMBL/GenBank/DDBJ whole genome shotgun (WGS) entry which is preliminary data.</text>
</comment>
<sequence length="274" mass="30502" precursor="true">MSKLTRILIALVLLGIGTVPARADESKSSPATASVTESPETTDPLASYRDAAVKKWEDDIVKFEAADATVNSNDDSILLLGSSSIRLWNTAEVDLVPFHVVRRGYGGAKFDDLAVYAERLIQPHRFRAVVIFVANDITGDKDGANDKTLEQLKPLVEHVVSVAHAHQPESQVLIVEVTPTPKRFQVWPKIRDFNAMLRELALSTPRTHFIATAGQVLDTAGNPRDELFREDQLHLNAKGYELWSSLIRRRLIEVLEQVAREEHAPKENKTAALR</sequence>
<protein>
    <recommendedName>
        <fullName evidence="3">SGNH hydrolase-type esterase domain-containing protein</fullName>
    </recommendedName>
</protein>
<dbReference type="InterPro" id="IPR036514">
    <property type="entry name" value="SGNH_hydro_sf"/>
</dbReference>
<dbReference type="EMBL" id="SJPI01000001">
    <property type="protein sequence ID" value="TWT54496.1"/>
    <property type="molecule type" value="Genomic_DNA"/>
</dbReference>
<dbReference type="Pfam" id="PF13472">
    <property type="entry name" value="Lipase_GDSL_2"/>
    <property type="match status" value="1"/>
</dbReference>
<feature type="compositionally biased region" description="Polar residues" evidence="1">
    <location>
        <begin position="28"/>
        <end position="41"/>
    </location>
</feature>
<accession>A0A5C5WV23</accession>
<keyword evidence="2" id="KW-0732">Signal</keyword>
<dbReference type="Gene3D" id="3.40.50.1110">
    <property type="entry name" value="SGNH hydrolase"/>
    <property type="match status" value="1"/>
</dbReference>
<evidence type="ECO:0000256" key="2">
    <source>
        <dbReference type="SAM" id="SignalP"/>
    </source>
</evidence>
<gene>
    <name evidence="4" type="ORF">Pla22_21430</name>
</gene>
<reference evidence="4 5" key="1">
    <citation type="submission" date="2019-02" db="EMBL/GenBank/DDBJ databases">
        <title>Deep-cultivation of Planctomycetes and their phenomic and genomic characterization uncovers novel biology.</title>
        <authorList>
            <person name="Wiegand S."/>
            <person name="Jogler M."/>
            <person name="Boedeker C."/>
            <person name="Pinto D."/>
            <person name="Vollmers J."/>
            <person name="Rivas-Marin E."/>
            <person name="Kohn T."/>
            <person name="Peeters S.H."/>
            <person name="Heuer A."/>
            <person name="Rast P."/>
            <person name="Oberbeckmann S."/>
            <person name="Bunk B."/>
            <person name="Jeske O."/>
            <person name="Meyerdierks A."/>
            <person name="Storesund J.E."/>
            <person name="Kallscheuer N."/>
            <person name="Luecker S."/>
            <person name="Lage O.M."/>
            <person name="Pohl T."/>
            <person name="Merkel B.J."/>
            <person name="Hornburger P."/>
            <person name="Mueller R.-W."/>
            <person name="Bruemmer F."/>
            <person name="Labrenz M."/>
            <person name="Spormann A.M."/>
            <person name="Op Den Camp H."/>
            <person name="Overmann J."/>
            <person name="Amann R."/>
            <person name="Jetten M.S.M."/>
            <person name="Mascher T."/>
            <person name="Medema M.H."/>
            <person name="Devos D.P."/>
            <person name="Kaster A.-K."/>
            <person name="Ovreas L."/>
            <person name="Rohde M."/>
            <person name="Galperin M.Y."/>
            <person name="Jogler C."/>
        </authorList>
    </citation>
    <scope>NUCLEOTIDE SEQUENCE [LARGE SCALE GENOMIC DNA]</scope>
    <source>
        <strain evidence="4 5">Pla22</strain>
    </source>
</reference>
<feature type="signal peptide" evidence="2">
    <location>
        <begin position="1"/>
        <end position="23"/>
    </location>
</feature>
<dbReference type="PANTHER" id="PTHR30383">
    <property type="entry name" value="THIOESTERASE 1/PROTEASE 1/LYSOPHOSPHOLIPASE L1"/>
    <property type="match status" value="1"/>
</dbReference>
<evidence type="ECO:0000256" key="1">
    <source>
        <dbReference type="SAM" id="MobiDB-lite"/>
    </source>
</evidence>
<feature type="domain" description="SGNH hydrolase-type esterase" evidence="3">
    <location>
        <begin position="99"/>
        <end position="242"/>
    </location>
</feature>
<organism evidence="4 5">
    <name type="scientific">Rubripirellula amarantea</name>
    <dbReference type="NCBI Taxonomy" id="2527999"/>
    <lineage>
        <taxon>Bacteria</taxon>
        <taxon>Pseudomonadati</taxon>
        <taxon>Planctomycetota</taxon>
        <taxon>Planctomycetia</taxon>
        <taxon>Pirellulales</taxon>
        <taxon>Pirellulaceae</taxon>
        <taxon>Rubripirellula</taxon>
    </lineage>
</organism>
<dbReference type="RefSeq" id="WP_146514532.1">
    <property type="nucleotide sequence ID" value="NZ_SJPI01000001.1"/>
</dbReference>
<evidence type="ECO:0000259" key="3">
    <source>
        <dbReference type="Pfam" id="PF13472"/>
    </source>
</evidence>
<feature type="region of interest" description="Disordered" evidence="1">
    <location>
        <begin position="22"/>
        <end position="43"/>
    </location>
</feature>